<comment type="caution">
    <text evidence="2">The sequence shown here is derived from an EMBL/GenBank/DDBJ whole genome shotgun (WGS) entry which is preliminary data.</text>
</comment>
<accession>A0A364RJ16</accession>
<dbReference type="RefSeq" id="WP_112304600.1">
    <property type="nucleotide sequence ID" value="NZ_QMDV01000001.1"/>
</dbReference>
<name>A0A364RJ16_9BACT</name>
<evidence type="ECO:0000256" key="1">
    <source>
        <dbReference type="SAM" id="Phobius"/>
    </source>
</evidence>
<dbReference type="Proteomes" id="UP000251692">
    <property type="component" value="Unassembled WGS sequence"/>
</dbReference>
<keyword evidence="1" id="KW-0812">Transmembrane</keyword>
<dbReference type="AlphaFoldDB" id="A0A364RJ16"/>
<feature type="transmembrane region" description="Helical" evidence="1">
    <location>
        <begin position="7"/>
        <end position="29"/>
    </location>
</feature>
<keyword evidence="1" id="KW-0472">Membrane</keyword>
<evidence type="ECO:0000313" key="2">
    <source>
        <dbReference type="EMBL" id="RAU84320.1"/>
    </source>
</evidence>
<reference evidence="2 3" key="2">
    <citation type="submission" date="2018-07" db="EMBL/GenBank/DDBJ databases">
        <title>Pontibacter sp. 2b14 genomic sequence and assembly.</title>
        <authorList>
            <person name="Du Z.-J."/>
        </authorList>
    </citation>
    <scope>NUCLEOTIDE SEQUENCE [LARGE SCALE GENOMIC DNA]</scope>
    <source>
        <strain evidence="2 3">2b14</strain>
    </source>
</reference>
<sequence length="101" mass="11756">MGQPKYNWLLGLFYFIVFEVVMYTGLSYLLQDMGISNQFQAENTIVPNWVKAIVFIILYLISLLLVVMLVSSRVPSKYRSQLMPWVYLALAGMVVMLFFLF</sequence>
<keyword evidence="1" id="KW-1133">Transmembrane helix</keyword>
<organism evidence="2 3">
    <name type="scientific">Pontibacter arcticus</name>
    <dbReference type="NCBI Taxonomy" id="2080288"/>
    <lineage>
        <taxon>Bacteria</taxon>
        <taxon>Pseudomonadati</taxon>
        <taxon>Bacteroidota</taxon>
        <taxon>Cytophagia</taxon>
        <taxon>Cytophagales</taxon>
        <taxon>Hymenobacteraceae</taxon>
        <taxon>Pontibacter</taxon>
    </lineage>
</organism>
<keyword evidence="3" id="KW-1185">Reference proteome</keyword>
<proteinExistence type="predicted"/>
<dbReference type="OrthoDB" id="853582at2"/>
<protein>
    <submittedName>
        <fullName evidence="2">Uncharacterized protein</fullName>
    </submittedName>
</protein>
<dbReference type="EMBL" id="QMDV01000001">
    <property type="protein sequence ID" value="RAU84320.1"/>
    <property type="molecule type" value="Genomic_DNA"/>
</dbReference>
<reference evidence="2 3" key="1">
    <citation type="submission" date="2018-06" db="EMBL/GenBank/DDBJ databases">
        <authorList>
            <person name="Liu Z.-W."/>
        </authorList>
    </citation>
    <scope>NUCLEOTIDE SEQUENCE [LARGE SCALE GENOMIC DNA]</scope>
    <source>
        <strain evidence="2 3">2b14</strain>
    </source>
</reference>
<gene>
    <name evidence="2" type="ORF">DP923_04575</name>
</gene>
<evidence type="ECO:0000313" key="3">
    <source>
        <dbReference type="Proteomes" id="UP000251692"/>
    </source>
</evidence>
<feature type="transmembrane region" description="Helical" evidence="1">
    <location>
        <begin position="82"/>
        <end position="100"/>
    </location>
</feature>
<feature type="transmembrane region" description="Helical" evidence="1">
    <location>
        <begin position="49"/>
        <end position="70"/>
    </location>
</feature>